<evidence type="ECO:0000313" key="3">
    <source>
        <dbReference type="EMBL" id="PIU24559.1"/>
    </source>
</evidence>
<organism evidence="3 4">
    <name type="scientific">Candidatus Berkelbacteria bacterium CG08_land_8_20_14_0_20_39_8</name>
    <dbReference type="NCBI Taxonomy" id="1974511"/>
    <lineage>
        <taxon>Bacteria</taxon>
        <taxon>Candidatus Berkelbacteria</taxon>
    </lineage>
</organism>
<dbReference type="AlphaFoldDB" id="A0A2M6YCZ2"/>
<dbReference type="Gene3D" id="3.40.33.10">
    <property type="entry name" value="CAP"/>
    <property type="match status" value="1"/>
</dbReference>
<keyword evidence="1" id="KW-1133">Transmembrane helix</keyword>
<evidence type="ECO:0000313" key="4">
    <source>
        <dbReference type="Proteomes" id="UP000229896"/>
    </source>
</evidence>
<dbReference type="InterPro" id="IPR014044">
    <property type="entry name" value="CAP_dom"/>
</dbReference>
<dbReference type="SUPFAM" id="SSF55797">
    <property type="entry name" value="PR-1-like"/>
    <property type="match status" value="1"/>
</dbReference>
<accession>A0A2M6YCZ2</accession>
<dbReference type="PANTHER" id="PTHR31157">
    <property type="entry name" value="SCP DOMAIN-CONTAINING PROTEIN"/>
    <property type="match status" value="1"/>
</dbReference>
<keyword evidence="1" id="KW-0472">Membrane</keyword>
<dbReference type="InterPro" id="IPR035940">
    <property type="entry name" value="CAP_sf"/>
</dbReference>
<dbReference type="Pfam" id="PF00188">
    <property type="entry name" value="CAP"/>
    <property type="match status" value="1"/>
</dbReference>
<proteinExistence type="predicted"/>
<keyword evidence="1" id="KW-0812">Transmembrane</keyword>
<evidence type="ECO:0000256" key="1">
    <source>
        <dbReference type="SAM" id="Phobius"/>
    </source>
</evidence>
<feature type="domain" description="SCP" evidence="2">
    <location>
        <begin position="41"/>
        <end position="147"/>
    </location>
</feature>
<feature type="transmembrane region" description="Helical" evidence="1">
    <location>
        <begin position="9"/>
        <end position="29"/>
    </location>
</feature>
<gene>
    <name evidence="3" type="ORF">COT12_00405</name>
</gene>
<dbReference type="PANTHER" id="PTHR31157:SF1">
    <property type="entry name" value="SCP DOMAIN-CONTAINING PROTEIN"/>
    <property type="match status" value="1"/>
</dbReference>
<dbReference type="CDD" id="cd05379">
    <property type="entry name" value="CAP_bacterial"/>
    <property type="match status" value="1"/>
</dbReference>
<name>A0A2M6YCZ2_9BACT</name>
<evidence type="ECO:0000259" key="2">
    <source>
        <dbReference type="Pfam" id="PF00188"/>
    </source>
</evidence>
<protein>
    <recommendedName>
        <fullName evidence="2">SCP domain-containing protein</fullName>
    </recommendedName>
</protein>
<comment type="caution">
    <text evidence="3">The sequence shown here is derived from an EMBL/GenBank/DDBJ whole genome shotgun (WGS) entry which is preliminary data.</text>
</comment>
<sequence length="184" mass="20406">MNEETEHKIVPAITVFAIIAVGIISFAMANASEITPENIVKLVNEQRQENGLNPVRVNADLQSAAVVKSQDMIFRNYFDHYAFGETPWMFILRTGYNYSIAGENLAKGFSSSEGVVSAWMNSPSHRANILNPDYQDIGVGVVKGEYSENGQTSETTITTEMFATPKSRIAVIFERVTNAIFNIF</sequence>
<reference evidence="4" key="1">
    <citation type="submission" date="2017-09" db="EMBL/GenBank/DDBJ databases">
        <title>Depth-based differentiation of microbial function through sediment-hosted aquifers and enrichment of novel symbionts in the deep terrestrial subsurface.</title>
        <authorList>
            <person name="Probst A.J."/>
            <person name="Ladd B."/>
            <person name="Jarett J.K."/>
            <person name="Geller-Mcgrath D.E."/>
            <person name="Sieber C.M.K."/>
            <person name="Emerson J.B."/>
            <person name="Anantharaman K."/>
            <person name="Thomas B.C."/>
            <person name="Malmstrom R."/>
            <person name="Stieglmeier M."/>
            <person name="Klingl A."/>
            <person name="Woyke T."/>
            <person name="Ryan C.M."/>
            <person name="Banfield J.F."/>
        </authorList>
    </citation>
    <scope>NUCLEOTIDE SEQUENCE [LARGE SCALE GENOMIC DNA]</scope>
</reference>
<dbReference type="EMBL" id="PEXI01000017">
    <property type="protein sequence ID" value="PIU24559.1"/>
    <property type="molecule type" value="Genomic_DNA"/>
</dbReference>
<dbReference type="Proteomes" id="UP000229896">
    <property type="component" value="Unassembled WGS sequence"/>
</dbReference>